<evidence type="ECO:0000313" key="2">
    <source>
        <dbReference type="EMBL" id="ASS74696.1"/>
    </source>
</evidence>
<proteinExistence type="predicted"/>
<accession>A0A223D024</accession>
<evidence type="ECO:0000313" key="3">
    <source>
        <dbReference type="Proteomes" id="UP000214688"/>
    </source>
</evidence>
<dbReference type="KEGG" id="tab:CIG75_06725"/>
<dbReference type="EMBL" id="CP022657">
    <property type="protein sequence ID" value="ASS74696.1"/>
    <property type="molecule type" value="Genomic_DNA"/>
</dbReference>
<dbReference type="Gene3D" id="1.10.1200.10">
    <property type="entry name" value="ACP-like"/>
    <property type="match status" value="1"/>
</dbReference>
<name>A0A223D024_9BACL</name>
<dbReference type="Proteomes" id="UP000214688">
    <property type="component" value="Chromosome"/>
</dbReference>
<organism evidence="2 3">
    <name type="scientific">Tumebacillus algifaecis</name>
    <dbReference type="NCBI Taxonomy" id="1214604"/>
    <lineage>
        <taxon>Bacteria</taxon>
        <taxon>Bacillati</taxon>
        <taxon>Bacillota</taxon>
        <taxon>Bacilli</taxon>
        <taxon>Bacillales</taxon>
        <taxon>Alicyclobacillaceae</taxon>
        <taxon>Tumebacillus</taxon>
    </lineage>
</organism>
<dbReference type="PROSITE" id="PS50075">
    <property type="entry name" value="CARRIER"/>
    <property type="match status" value="1"/>
</dbReference>
<dbReference type="AlphaFoldDB" id="A0A223D024"/>
<sequence length="78" mass="9013">METNKAKIREFLSRHFRNDDLKDDDDIFALGFVNSLFAMQLVMFVEGEFKIRVENEDLDLDNFRSVDAIATLIAKKAA</sequence>
<evidence type="ECO:0000259" key="1">
    <source>
        <dbReference type="PROSITE" id="PS50075"/>
    </source>
</evidence>
<feature type="domain" description="Carrier" evidence="1">
    <location>
        <begin position="1"/>
        <end position="77"/>
    </location>
</feature>
<dbReference type="InterPro" id="IPR009081">
    <property type="entry name" value="PP-bd_ACP"/>
</dbReference>
<dbReference type="SUPFAM" id="SSF47336">
    <property type="entry name" value="ACP-like"/>
    <property type="match status" value="1"/>
</dbReference>
<keyword evidence="3" id="KW-1185">Reference proteome</keyword>
<dbReference type="InterPro" id="IPR036736">
    <property type="entry name" value="ACP-like_sf"/>
</dbReference>
<protein>
    <submittedName>
        <fullName evidence="2">D-alanyl carrier protein</fullName>
    </submittedName>
</protein>
<dbReference type="Pfam" id="PF00550">
    <property type="entry name" value="PP-binding"/>
    <property type="match status" value="1"/>
</dbReference>
<gene>
    <name evidence="2" type="ORF">CIG75_06725</name>
</gene>
<reference evidence="2 3" key="1">
    <citation type="journal article" date="2015" name="Int. J. Syst. Evol. Microbiol.">
        <title>Tumebacillus algifaecis sp. nov., isolated from decomposing algal scum.</title>
        <authorList>
            <person name="Wu Y.F."/>
            <person name="Zhang B."/>
            <person name="Xing P."/>
            <person name="Wu Q.L."/>
            <person name="Liu S.J."/>
        </authorList>
    </citation>
    <scope>NUCLEOTIDE SEQUENCE [LARGE SCALE GENOMIC DNA]</scope>
    <source>
        <strain evidence="2 3">THMBR28</strain>
    </source>
</reference>
<dbReference type="OrthoDB" id="677810at2"/>
<dbReference type="RefSeq" id="WP_094235946.1">
    <property type="nucleotide sequence ID" value="NZ_CP022657.1"/>
</dbReference>